<keyword evidence="1" id="KW-1133">Transmembrane helix</keyword>
<keyword evidence="1" id="KW-0812">Transmembrane</keyword>
<keyword evidence="1" id="KW-0472">Membrane</keyword>
<reference evidence="2" key="1">
    <citation type="submission" date="2015-12" db="EMBL/GenBank/DDBJ databases">
        <title>Gene expression during late stages of embryo sac development: a critical building block for successful pollen-pistil interactions.</title>
        <authorList>
            <person name="Liu Y."/>
            <person name="Joly V."/>
            <person name="Sabar M."/>
            <person name="Matton D.P."/>
        </authorList>
    </citation>
    <scope>NUCLEOTIDE SEQUENCE</scope>
</reference>
<evidence type="ECO:0000313" key="2">
    <source>
        <dbReference type="EMBL" id="JAP11259.1"/>
    </source>
</evidence>
<feature type="non-terminal residue" evidence="2">
    <location>
        <position position="1"/>
    </location>
</feature>
<dbReference type="AlphaFoldDB" id="A0A0V0GVM3"/>
<organism evidence="2">
    <name type="scientific">Solanum chacoense</name>
    <name type="common">Chaco potato</name>
    <dbReference type="NCBI Taxonomy" id="4108"/>
    <lineage>
        <taxon>Eukaryota</taxon>
        <taxon>Viridiplantae</taxon>
        <taxon>Streptophyta</taxon>
        <taxon>Embryophyta</taxon>
        <taxon>Tracheophyta</taxon>
        <taxon>Spermatophyta</taxon>
        <taxon>Magnoliopsida</taxon>
        <taxon>eudicotyledons</taxon>
        <taxon>Gunneridae</taxon>
        <taxon>Pentapetalae</taxon>
        <taxon>asterids</taxon>
        <taxon>lamiids</taxon>
        <taxon>Solanales</taxon>
        <taxon>Solanaceae</taxon>
        <taxon>Solanoideae</taxon>
        <taxon>Solaneae</taxon>
        <taxon>Solanum</taxon>
    </lineage>
</organism>
<proteinExistence type="predicted"/>
<protein>
    <submittedName>
        <fullName evidence="2">Putative ovule protein</fullName>
    </submittedName>
</protein>
<name>A0A0V0GVM3_SOLCH</name>
<feature type="transmembrane region" description="Helical" evidence="1">
    <location>
        <begin position="7"/>
        <end position="27"/>
    </location>
</feature>
<evidence type="ECO:0000256" key="1">
    <source>
        <dbReference type="SAM" id="Phobius"/>
    </source>
</evidence>
<dbReference type="EMBL" id="GEDG01031647">
    <property type="protein sequence ID" value="JAP11259.1"/>
    <property type="molecule type" value="Transcribed_RNA"/>
</dbReference>
<sequence>FSWQLHLFNFFSSSYFYFCKSAVFIFSRLFQDLWLWSAFYIMEAVNNGFVLNFQVRGMLTDFGDDMHCQFNDILRSLLDSYASGLQVLVSNFMVPQ</sequence>
<accession>A0A0V0GVM3</accession>
<feature type="transmembrane region" description="Helical" evidence="1">
    <location>
        <begin position="33"/>
        <end position="53"/>
    </location>
</feature>